<evidence type="ECO:0000313" key="3">
    <source>
        <dbReference type="EMBL" id="PPE74559.1"/>
    </source>
</evidence>
<sequence length="548" mass="59854">MNPSSQATPASLPERVSVLVTGYGPVGAAIACLLGRYGVHALVIDKASDILLHPRAIALDNEALRILQMVGLDEQAFERVAIPEVRMHSPYVGQFGRVNSTGSIDGHAKLVTFFQPDLERALRRQLGVLPTVRTAGGVELLDFVEEAGAVRARVRDASGVEREILADFLVGADGANSFVRRKIGQDFGGETYPEDWLIVDGRNVPKPIDHIEFICDPNRPIPHMPAPGQRERWEFMLAPGETREQMETDERIAGLLAPWGRLDQITVERRAVYRFHARCCDQFQKGRVFLAGDAAHITPPFVGQGLVAGLRDAANLSWKLAAVVHGRAEPGILSTYDQERRPHARAMIGLAKLMGRMVMPRNAVVALLTHGTVRLLRLIPPLRNFIDDLGIKPKNQFAKGLFVRGRARLKRGGQIPQGWIRRSNGEIGLSDAALDGGLTLVGFGVDPQTLLATSQRQAWEAAGGQYLQACHRSQSLHRGPHAVEDLDGALIPGAAPFGWIAVVRPDRVVLHDGPSTDAIRIVEESLSLLRGRAPLISRQPQSRGDSHA</sequence>
<dbReference type="GO" id="GO:0008688">
    <property type="term" value="F:3-(3-hydroxyphenyl)propionate hydroxylase activity"/>
    <property type="evidence" value="ECO:0007669"/>
    <property type="project" value="TreeGrafter"/>
</dbReference>
<reference evidence="3 4" key="1">
    <citation type="submission" date="2018-02" db="EMBL/GenBank/DDBJ databases">
        <title>Genome sequencing of Solimonas sp. HR-BB.</title>
        <authorList>
            <person name="Lee Y."/>
            <person name="Jeon C.O."/>
        </authorList>
    </citation>
    <scope>NUCLEOTIDE SEQUENCE [LARGE SCALE GENOMIC DNA]</scope>
    <source>
        <strain evidence="3 4">HR-BB</strain>
    </source>
</reference>
<dbReference type="GO" id="GO:0019622">
    <property type="term" value="P:3-(3-hydroxy)phenylpropionate catabolic process"/>
    <property type="evidence" value="ECO:0007669"/>
    <property type="project" value="TreeGrafter"/>
</dbReference>
<feature type="domain" description="FAD-binding" evidence="2">
    <location>
        <begin position="16"/>
        <end position="348"/>
    </location>
</feature>
<dbReference type="PRINTS" id="PR00420">
    <property type="entry name" value="RNGMNOXGNASE"/>
</dbReference>
<dbReference type="OrthoDB" id="8672648at2"/>
<keyword evidence="4" id="KW-1185">Reference proteome</keyword>
<dbReference type="AlphaFoldDB" id="A0A2S5THV4"/>
<comment type="caution">
    <text evidence="3">The sequence shown here is derived from an EMBL/GenBank/DDBJ whole genome shotgun (WGS) entry which is preliminary data.</text>
</comment>
<organism evidence="3 4">
    <name type="scientific">Solimonas fluminis</name>
    <dbReference type="NCBI Taxonomy" id="2086571"/>
    <lineage>
        <taxon>Bacteria</taxon>
        <taxon>Pseudomonadati</taxon>
        <taxon>Pseudomonadota</taxon>
        <taxon>Gammaproteobacteria</taxon>
        <taxon>Nevskiales</taxon>
        <taxon>Nevskiaceae</taxon>
        <taxon>Solimonas</taxon>
    </lineage>
</organism>
<evidence type="ECO:0000256" key="1">
    <source>
        <dbReference type="ARBA" id="ARBA00023002"/>
    </source>
</evidence>
<proteinExistence type="predicted"/>
<accession>A0A2S5THV4</accession>
<dbReference type="PANTHER" id="PTHR43476">
    <property type="entry name" value="3-(3-HYDROXY-PHENYL)PROPIONATE/3-HYDROXYCINNAMIC ACID HYDROXYLASE"/>
    <property type="match status" value="1"/>
</dbReference>
<evidence type="ECO:0000259" key="2">
    <source>
        <dbReference type="Pfam" id="PF01494"/>
    </source>
</evidence>
<protein>
    <submittedName>
        <fullName evidence="3">3-(3-hydroxyphenyl)propionate hydroxylase</fullName>
    </submittedName>
</protein>
<dbReference type="Gene3D" id="3.50.50.60">
    <property type="entry name" value="FAD/NAD(P)-binding domain"/>
    <property type="match status" value="1"/>
</dbReference>
<dbReference type="InterPro" id="IPR002938">
    <property type="entry name" value="FAD-bd"/>
</dbReference>
<keyword evidence="1" id="KW-0560">Oxidoreductase</keyword>
<dbReference type="EMBL" id="PSNW01000003">
    <property type="protein sequence ID" value="PPE74559.1"/>
    <property type="molecule type" value="Genomic_DNA"/>
</dbReference>
<dbReference type="Gene3D" id="3.30.70.2450">
    <property type="match status" value="1"/>
</dbReference>
<dbReference type="NCBIfam" id="NF004829">
    <property type="entry name" value="PRK06183.1-3"/>
    <property type="match status" value="1"/>
</dbReference>
<name>A0A2S5THV4_9GAMM</name>
<dbReference type="Pfam" id="PF01494">
    <property type="entry name" value="FAD_binding_3"/>
    <property type="match status" value="1"/>
</dbReference>
<dbReference type="RefSeq" id="WP_104229717.1">
    <property type="nucleotide sequence ID" value="NZ_PSNW01000003.1"/>
</dbReference>
<gene>
    <name evidence="3" type="ORF">C3942_07290</name>
</gene>
<dbReference type="SUPFAM" id="SSF51905">
    <property type="entry name" value="FAD/NAD(P)-binding domain"/>
    <property type="match status" value="1"/>
</dbReference>
<dbReference type="InterPro" id="IPR036188">
    <property type="entry name" value="FAD/NAD-bd_sf"/>
</dbReference>
<dbReference type="InterPro" id="IPR050631">
    <property type="entry name" value="PheA/TfdB_FAD_monoxygenase"/>
</dbReference>
<evidence type="ECO:0000313" key="4">
    <source>
        <dbReference type="Proteomes" id="UP000238220"/>
    </source>
</evidence>
<dbReference type="PANTHER" id="PTHR43476:SF3">
    <property type="entry name" value="FAD-BINDING MONOOXYGENASE"/>
    <property type="match status" value="1"/>
</dbReference>
<dbReference type="GO" id="GO:0071949">
    <property type="term" value="F:FAD binding"/>
    <property type="evidence" value="ECO:0007669"/>
    <property type="project" value="InterPro"/>
</dbReference>
<dbReference type="Proteomes" id="UP000238220">
    <property type="component" value="Unassembled WGS sequence"/>
</dbReference>